<keyword evidence="3" id="KW-1185">Reference proteome</keyword>
<evidence type="ECO:0000259" key="1">
    <source>
        <dbReference type="Pfam" id="PF20247"/>
    </source>
</evidence>
<dbReference type="RefSeq" id="WP_317788763.1">
    <property type="nucleotide sequence ID" value="NZ_AP028461.1"/>
</dbReference>
<evidence type="ECO:0000313" key="3">
    <source>
        <dbReference type="Proteomes" id="UP001597183"/>
    </source>
</evidence>
<evidence type="ECO:0000313" key="2">
    <source>
        <dbReference type="EMBL" id="MFD1368441.1"/>
    </source>
</evidence>
<feature type="domain" description="DUF6602" evidence="1">
    <location>
        <begin position="49"/>
        <end position="148"/>
    </location>
</feature>
<accession>A0ABW4ACF9</accession>
<name>A0ABW4ACF9_9ACTN</name>
<dbReference type="CDD" id="cd21173">
    <property type="entry name" value="NucC-like"/>
    <property type="match status" value="1"/>
</dbReference>
<dbReference type="Proteomes" id="UP001597183">
    <property type="component" value="Unassembled WGS sequence"/>
</dbReference>
<dbReference type="InterPro" id="IPR046537">
    <property type="entry name" value="DUF6602"/>
</dbReference>
<gene>
    <name evidence="2" type="ORF">ACFQ5G_24075</name>
</gene>
<proteinExistence type="predicted"/>
<sequence length="307" mass="33970">MEWNAWSQHVFEPYIDDYDLGDQVGIIDQYWAGALHRLHAEVEVFNRLIAHQGERGRENELALARILERLLPGRLGVGTGLLFDSAGKYSKQMDLLLYDRIDSPTILAQTNQLLHPIEEIQLAIEVKSRLTVDGINDAGKKRSSINDLAPIGGTHRPAFVLFAYDAASSPQAVARNLQDLDISVRPDLTCVLDPGFIAGPRNLLDPTADSEDFTYGVTLLHELDKDGNRASGRYIRGDPTGNLLKQHHEGALYPVVDFAGGVALADPSRALLLFCEILIRMTIAGTTSKPPTLSHYLKPPFRDIEQV</sequence>
<organism evidence="2 3">
    <name type="scientific">Actinoplanes sichuanensis</name>
    <dbReference type="NCBI Taxonomy" id="512349"/>
    <lineage>
        <taxon>Bacteria</taxon>
        <taxon>Bacillati</taxon>
        <taxon>Actinomycetota</taxon>
        <taxon>Actinomycetes</taxon>
        <taxon>Micromonosporales</taxon>
        <taxon>Micromonosporaceae</taxon>
        <taxon>Actinoplanes</taxon>
    </lineage>
</organism>
<dbReference type="EMBL" id="JBHTMK010000037">
    <property type="protein sequence ID" value="MFD1368441.1"/>
    <property type="molecule type" value="Genomic_DNA"/>
</dbReference>
<comment type="caution">
    <text evidence="2">The sequence shown here is derived from an EMBL/GenBank/DDBJ whole genome shotgun (WGS) entry which is preliminary data.</text>
</comment>
<dbReference type="Pfam" id="PF20247">
    <property type="entry name" value="DUF6602"/>
    <property type="match status" value="1"/>
</dbReference>
<reference evidence="3" key="1">
    <citation type="journal article" date="2019" name="Int. J. Syst. Evol. Microbiol.">
        <title>The Global Catalogue of Microorganisms (GCM) 10K type strain sequencing project: providing services to taxonomists for standard genome sequencing and annotation.</title>
        <authorList>
            <consortium name="The Broad Institute Genomics Platform"/>
            <consortium name="The Broad Institute Genome Sequencing Center for Infectious Disease"/>
            <person name="Wu L."/>
            <person name="Ma J."/>
        </authorList>
    </citation>
    <scope>NUCLEOTIDE SEQUENCE [LARGE SCALE GENOMIC DNA]</scope>
    <source>
        <strain evidence="3">CCM 7526</strain>
    </source>
</reference>
<protein>
    <submittedName>
        <fullName evidence="2">DUF6602 domain-containing protein</fullName>
    </submittedName>
</protein>